<evidence type="ECO:0000259" key="5">
    <source>
        <dbReference type="PROSITE" id="PS50250"/>
    </source>
</evidence>
<dbReference type="PANTHER" id="PTHR10855:SF1">
    <property type="entry name" value="26S PROTEASOME NON-ATPASE REGULATORY SUBUNIT 12"/>
    <property type="match status" value="1"/>
</dbReference>
<evidence type="ECO:0000256" key="4">
    <source>
        <dbReference type="SAM" id="MobiDB-lite"/>
    </source>
</evidence>
<feature type="domain" description="PCI" evidence="5">
    <location>
        <begin position="267"/>
        <end position="452"/>
    </location>
</feature>
<evidence type="ECO:0000313" key="8">
    <source>
        <dbReference type="Proteomes" id="UP000256970"/>
    </source>
</evidence>
<gene>
    <name evidence="7" type="ORF">BQ4739_LOCUS18962</name>
    <name evidence="6" type="ORF">BQ4739_LOCUS7558</name>
</gene>
<comment type="similarity">
    <text evidence="1">Belongs to the proteasome subunit p55 family.</text>
</comment>
<dbReference type="InterPro" id="IPR036390">
    <property type="entry name" value="WH_DNA-bd_sf"/>
</dbReference>
<proteinExistence type="inferred from homology"/>
<dbReference type="SMART" id="SM00088">
    <property type="entry name" value="PINT"/>
    <property type="match status" value="1"/>
</dbReference>
<dbReference type="Pfam" id="PF01399">
    <property type="entry name" value="PCI"/>
    <property type="match status" value="1"/>
</dbReference>
<dbReference type="GO" id="GO:0005634">
    <property type="term" value="C:nucleus"/>
    <property type="evidence" value="ECO:0007669"/>
    <property type="project" value="UniProtKB-ARBA"/>
</dbReference>
<dbReference type="GO" id="GO:0005737">
    <property type="term" value="C:cytoplasm"/>
    <property type="evidence" value="ECO:0007669"/>
    <property type="project" value="TreeGrafter"/>
</dbReference>
<dbReference type="InterPro" id="IPR000717">
    <property type="entry name" value="PCI_dom"/>
</dbReference>
<evidence type="ECO:0000256" key="3">
    <source>
        <dbReference type="ARBA" id="ARBA00064920"/>
    </source>
</evidence>
<protein>
    <recommendedName>
        <fullName evidence="5">PCI domain-containing protein</fullName>
    </recommendedName>
</protein>
<dbReference type="FunFam" id="1.10.10.10:FF:000070">
    <property type="entry name" value="26S proteasome non-ATPase regulatory subunit 12"/>
    <property type="match status" value="1"/>
</dbReference>
<dbReference type="Pfam" id="PF18098">
    <property type="entry name" value="RPN5_C"/>
    <property type="match status" value="1"/>
</dbReference>
<dbReference type="Gene3D" id="1.10.10.10">
    <property type="entry name" value="Winged helix-like DNA-binding domain superfamily/Winged helix DNA-binding domain"/>
    <property type="match status" value="1"/>
</dbReference>
<dbReference type="InterPro" id="IPR054559">
    <property type="entry name" value="PSMD12-CSN4-like_N"/>
</dbReference>
<dbReference type="InterPro" id="IPR040134">
    <property type="entry name" value="PSMD12/CSN4"/>
</dbReference>
<dbReference type="Proteomes" id="UP000256970">
    <property type="component" value="Unassembled WGS sequence"/>
</dbReference>
<feature type="compositionally biased region" description="Basic and acidic residues" evidence="4">
    <location>
        <begin position="12"/>
        <end position="27"/>
    </location>
</feature>
<dbReference type="SUPFAM" id="SSF46785">
    <property type="entry name" value="Winged helix' DNA-binding domain"/>
    <property type="match status" value="1"/>
</dbReference>
<accession>A0A383VNN5</accession>
<keyword evidence="2" id="KW-0647">Proteasome</keyword>
<dbReference type="EMBL" id="FNXT01000770">
    <property type="protein sequence ID" value="SZX67137.1"/>
    <property type="molecule type" value="Genomic_DNA"/>
</dbReference>
<dbReference type="PANTHER" id="PTHR10855">
    <property type="entry name" value="26S PROTEASOME NON-ATPASE REGULATORY SUBUNIT 12/COP9 SIGNALOSOME COMPLEX SUBUNIT 4"/>
    <property type="match status" value="1"/>
</dbReference>
<sequence>MSVGEFTVSNIHMDEDKREEEKQKDSSLDIDKFKADVAAAVQLAEQGDLTRSLEGLLNLEKQARVAEDVTASKAACSAVLEVCHKAKDLKQLEEHIVLLAKRRGQLKQVIQAFVRQAMAYIDGLPDKESQVSLIKTLQTVTEGKIFVEIERARLTRKLAAMREAEGNIAEAADTLQEVAVETFGAMAKTEKIAYILEQVRLCLAKRDFIRAQILARKISPRAFQKQQGDSTGEIGIEGTAIEEADAGIPSLGELKLRYYQLMITYHQHYHSYLEICRCYKAIYESEGVQDDPAVWGPVLKKICWYAVLAPKYSTDEGSSSDVTTLITTTASYKQMGDLPLHKQLLSTFTNPEIVRWGLFEAQFGPEVAAESDVFLGEYGEKRQADLKLRVTEHNLLTVAKYYTRITTARLAELLDLTPDQAEKQLAELVVAKAVCAKVDRPAGVVVIGKPQQPEDTLNAWSANIGKLLNLVEKATQQIQKEAMVHKVQLGGAA</sequence>
<dbReference type="PROSITE" id="PS50250">
    <property type="entry name" value="PCI"/>
    <property type="match status" value="1"/>
</dbReference>
<dbReference type="AlphaFoldDB" id="A0A383VNN5"/>
<evidence type="ECO:0000256" key="2">
    <source>
        <dbReference type="ARBA" id="ARBA00022942"/>
    </source>
</evidence>
<evidence type="ECO:0000313" key="7">
    <source>
        <dbReference type="EMBL" id="SZX78643.1"/>
    </source>
</evidence>
<keyword evidence="8" id="KW-1185">Reference proteome</keyword>
<dbReference type="InterPro" id="IPR040896">
    <property type="entry name" value="RPN5_C"/>
</dbReference>
<evidence type="ECO:0000313" key="6">
    <source>
        <dbReference type="EMBL" id="SZX67137.1"/>
    </source>
</evidence>
<reference evidence="6 8" key="1">
    <citation type="submission" date="2016-10" db="EMBL/GenBank/DDBJ databases">
        <authorList>
            <person name="Cai Z."/>
        </authorList>
    </citation>
    <scope>NUCLEOTIDE SEQUENCE [LARGE SCALE GENOMIC DNA]</scope>
</reference>
<dbReference type="Pfam" id="PF22241">
    <property type="entry name" value="PSMD12-CSN4_N"/>
    <property type="match status" value="2"/>
</dbReference>
<comment type="subunit">
    <text evidence="3">Component of the 19S regulatory particle (RP/PA700) lid subcomplex of the 26S proteasome. The 26S proteasome is composed of a core protease (CP), known as the 20S proteasome, capped at one or both ends by the 19S regulatory particle (RP/PA700). The RP/PA700 complex is composed of at least 17 different subunits in two subcomplexes, the base and the lid, which form the portions proximal and distal to the 20S proteolytic core, respectively.</text>
</comment>
<dbReference type="STRING" id="3088.A0A383VNN5"/>
<feature type="region of interest" description="Disordered" evidence="4">
    <location>
        <begin position="1"/>
        <end position="27"/>
    </location>
</feature>
<dbReference type="EMBL" id="FNXT01001326">
    <property type="protein sequence ID" value="SZX78643.1"/>
    <property type="molecule type" value="Genomic_DNA"/>
</dbReference>
<organism evidence="6 8">
    <name type="scientific">Tetradesmus obliquus</name>
    <name type="common">Green alga</name>
    <name type="synonym">Acutodesmus obliquus</name>
    <dbReference type="NCBI Taxonomy" id="3088"/>
    <lineage>
        <taxon>Eukaryota</taxon>
        <taxon>Viridiplantae</taxon>
        <taxon>Chlorophyta</taxon>
        <taxon>core chlorophytes</taxon>
        <taxon>Chlorophyceae</taxon>
        <taxon>CS clade</taxon>
        <taxon>Sphaeropleales</taxon>
        <taxon>Scenedesmaceae</taxon>
        <taxon>Tetradesmus</taxon>
    </lineage>
</organism>
<name>A0A383VNN5_TETOB</name>
<dbReference type="GO" id="GO:0008541">
    <property type="term" value="C:proteasome regulatory particle, lid subcomplex"/>
    <property type="evidence" value="ECO:0007669"/>
    <property type="project" value="TreeGrafter"/>
</dbReference>
<dbReference type="InterPro" id="IPR036388">
    <property type="entry name" value="WH-like_DNA-bd_sf"/>
</dbReference>
<evidence type="ECO:0000256" key="1">
    <source>
        <dbReference type="ARBA" id="ARBA00006397"/>
    </source>
</evidence>